<sequence length="350" mass="40178">MNEIFKVNDEKATSMSNPHYLHGSRIPFPMYLTLLNAFPKLNTAETDRQWLRRISQNRMFHRRYAQELAKHRFNVELRKAVHMRWLMLAGAQRKDRAPGHHLVNVRTPGSQNVKQTVATRYEREFLNNHGDFRFADEALDLVVAEFDPSTPNNGSIFWNGIDECKLAKLVDQWNTRMGAEIYGQLEATTLVRYLNGRYEWEPNFANYITRTSAALGKAARGHVTSVVRCGMRDTSVFTTTELPAMLERMKNQLRAKATPEVTDISIVVIEPKTFEERPVKVFTNNEITMIPIISRAPGSQFINGRSDCVVKGRLDVDPRVREHFTSRQDTKPSSAAVKIMNDFKNMLHGP</sequence>
<evidence type="ECO:0000313" key="1">
    <source>
        <dbReference type="EMBL" id="TWT58102.1"/>
    </source>
</evidence>
<name>A0A5C5X8B0_9PLAN</name>
<reference evidence="1 2" key="1">
    <citation type="submission" date="2019-02" db="EMBL/GenBank/DDBJ databases">
        <title>Deep-cultivation of Planctomycetes and their phenomic and genomic characterization uncovers novel biology.</title>
        <authorList>
            <person name="Wiegand S."/>
            <person name="Jogler M."/>
            <person name="Boedeker C."/>
            <person name="Pinto D."/>
            <person name="Vollmers J."/>
            <person name="Rivas-Marin E."/>
            <person name="Kohn T."/>
            <person name="Peeters S.H."/>
            <person name="Heuer A."/>
            <person name="Rast P."/>
            <person name="Oberbeckmann S."/>
            <person name="Bunk B."/>
            <person name="Jeske O."/>
            <person name="Meyerdierks A."/>
            <person name="Storesund J.E."/>
            <person name="Kallscheuer N."/>
            <person name="Luecker S."/>
            <person name="Lage O.M."/>
            <person name="Pohl T."/>
            <person name="Merkel B.J."/>
            <person name="Hornburger P."/>
            <person name="Mueller R.-W."/>
            <person name="Bruemmer F."/>
            <person name="Labrenz M."/>
            <person name="Spormann A.M."/>
            <person name="Op Den Camp H."/>
            <person name="Overmann J."/>
            <person name="Amann R."/>
            <person name="Jetten M.S.M."/>
            <person name="Mascher T."/>
            <person name="Medema M.H."/>
            <person name="Devos D.P."/>
            <person name="Kaster A.-K."/>
            <person name="Ovreas L."/>
            <person name="Rohde M."/>
            <person name="Galperin M.Y."/>
            <person name="Jogler C."/>
        </authorList>
    </citation>
    <scope>NUCLEOTIDE SEQUENCE [LARGE SCALE GENOMIC DNA]</scope>
    <source>
        <strain evidence="1 2">KOR42</strain>
    </source>
</reference>
<gene>
    <name evidence="1" type="ORF">KOR42_14730</name>
</gene>
<protein>
    <submittedName>
        <fullName evidence="1">Uncharacterized protein</fullName>
    </submittedName>
</protein>
<dbReference type="EMBL" id="SIHI01000001">
    <property type="protein sequence ID" value="TWT58102.1"/>
    <property type="molecule type" value="Genomic_DNA"/>
</dbReference>
<keyword evidence="2" id="KW-1185">Reference proteome</keyword>
<accession>A0A5C5X8B0</accession>
<proteinExistence type="predicted"/>
<dbReference type="Proteomes" id="UP000317243">
    <property type="component" value="Unassembled WGS sequence"/>
</dbReference>
<dbReference type="AlphaFoldDB" id="A0A5C5X8B0"/>
<evidence type="ECO:0000313" key="2">
    <source>
        <dbReference type="Proteomes" id="UP000317243"/>
    </source>
</evidence>
<organism evidence="1 2">
    <name type="scientific">Thalassoglobus neptunius</name>
    <dbReference type="NCBI Taxonomy" id="1938619"/>
    <lineage>
        <taxon>Bacteria</taxon>
        <taxon>Pseudomonadati</taxon>
        <taxon>Planctomycetota</taxon>
        <taxon>Planctomycetia</taxon>
        <taxon>Planctomycetales</taxon>
        <taxon>Planctomycetaceae</taxon>
        <taxon>Thalassoglobus</taxon>
    </lineage>
</organism>
<comment type="caution">
    <text evidence="1">The sequence shown here is derived from an EMBL/GenBank/DDBJ whole genome shotgun (WGS) entry which is preliminary data.</text>
</comment>